<dbReference type="SMART" id="SM00299">
    <property type="entry name" value="CLH"/>
    <property type="match status" value="2"/>
</dbReference>
<evidence type="ECO:0000256" key="8">
    <source>
        <dbReference type="PROSITE-ProRule" id="PRU00221"/>
    </source>
</evidence>
<dbReference type="SUPFAM" id="SSF57850">
    <property type="entry name" value="RING/U-box"/>
    <property type="match status" value="1"/>
</dbReference>
<feature type="repeat" description="CHCR" evidence="9">
    <location>
        <begin position="1084"/>
        <end position="1242"/>
    </location>
</feature>
<gene>
    <name evidence="12" type="ORF">F2Q69_00026067</name>
</gene>
<protein>
    <recommendedName>
        <fullName evidence="6">Vacuolar protein sorting-associated protein 41 homolog</fullName>
    </recommendedName>
</protein>
<dbReference type="FunFam" id="1.25.40.10:FF:000545">
    <property type="entry name" value="Vacuolar protein sorting-associated protein 41 homolog"/>
    <property type="match status" value="1"/>
</dbReference>
<dbReference type="InterPro" id="IPR001841">
    <property type="entry name" value="Znf_RING"/>
</dbReference>
<feature type="compositionally biased region" description="Acidic residues" evidence="10">
    <location>
        <begin position="1370"/>
        <end position="1383"/>
    </location>
</feature>
<feature type="compositionally biased region" description="Acidic residues" evidence="10">
    <location>
        <begin position="945"/>
        <end position="960"/>
    </location>
</feature>
<feature type="compositionally biased region" description="Basic and acidic residues" evidence="10">
    <location>
        <begin position="1276"/>
        <end position="1286"/>
    </location>
</feature>
<dbReference type="Gene3D" id="1.25.40.10">
    <property type="entry name" value="Tetratricopeptide repeat domain"/>
    <property type="match status" value="1"/>
</dbReference>
<dbReference type="InterPro" id="IPR057780">
    <property type="entry name" value="Beta-prop_Vps41"/>
</dbReference>
<dbReference type="PROSITE" id="PS50082">
    <property type="entry name" value="WD_REPEATS_2"/>
    <property type="match status" value="1"/>
</dbReference>
<dbReference type="Gene3D" id="2.130.10.10">
    <property type="entry name" value="YVTN repeat-like/Quinoprotein amine dehydrogenase"/>
    <property type="match status" value="1"/>
</dbReference>
<sequence>MASLPSENGVDGDDEREEEEEDEEEEEEEENGEEEGEEEPRLKYQRMGGNVPSLLSNDAASCIAVAARMIALGTHDGTVHILDFLGNQASFPLNLSFNALVVKEFRAHTAPVNDLSFDSEGEYIGSCSDDGSVVINSLFTDDEKMRFDYHRPMKAISLDPDYTKKQSKRFVAGGLAGHLYMNSKKWFGYKDQVLHSGEGPIHSVKWRGSLIAWANDTGVKVYDTAKDQRVTFIERPRGSPRPEALLPHLVWQDDTLLVIGWGTSVKIASIKSDQQKPAYGTYRQVQMSSLNQVDIVASFQTSYFISGIAPFGDSLVILAYIPTEEDGMKEISSTTTLSRQGNAQRPEVRIVSWNSDELTMDALPVHGFEHYKAKDYSLAHAPFPGSSYAGGQWAAGDEPLYYIVSPKDVVIAKPRDAEDHINWLLQHGFHEKALAAVEAGEGRNELIDKVGAGYLDHLIVERKYAEAASLCPKLLRGSASAWERWVFHFAQLRQLPVLVPYMPTDNPRLKDTVYEVALVALATNPSYHKELLSTVKSWPRSVYSALPVISAIEPQLNTSSMTDALKEALAELYVIDGQHEKAFALYADLLKPEVFDFIEKYNLHEAIRGKVVQLMLLDCKRATALFIQNRDLIAPSEVVPQLLKAGKKYDSRYYLYLYLHALFQVSPDGGKDYHDMQVELYAEYDTKMLLPFLRSSQHYKLEKAYELCVKKDLLREQVFVLGRMGNAKQALAVIINKLGDIEEAVEFVSMQHDDDLWEELIKQCLNKPEMVGLLLEHTVGNLDPLYIVNMVPNGLEIPRLRDRLVKIVTDYRTETSLRHGCNDILKTDIVNLLVKCFNEARRGVCLSNEEDDSRGKREDNNRSISQRMVVDKSLSIKMTEVKSKTRGDTRCCMCFDPVSIRGDTVVVFFCCHAYHMTCLMDAAFSDSNNKTAKGSSGYGYGYDNGVEEEDTEDEEEDDSNDGDRSGRSRLRCILCTTAAAASARSCAGKLRSTQASPKETSSGSILIIVHTKKVSDLTKKVSDQQFGLVMIEETEHEEITKLTVDDGHVWDSLVAVIITLSIKFFGAHVVQLMLLDSKRVTDLFIQNRDLIAPSEVVPQLLKAGKKCDSRYYLYLYLHALFQVSPDSGKDYHDMEVELCAEYDTKMLLPFLCSSQHYKLEKAYDLCVKKDLLREQVFVLGRMGNAKQTLAVIINKLGDIEEHTVGNLDPFYIVNMVPNGLEIPRLRDRLVKIVTDYRTETSLRHGCNDILKTDIVNLLVKCFNEARHGVCLSNQEEDSRGKREDNNRSISQRMVVDKSLSTKMTEVKSKTPGDTRCCMCFDPVSIRGDTVVDFFCCHAYHMTCLMDAAFSDSNNKTAKGSSRYGYGYDNGVEEEDTEDEEEDDSRSWRSRA</sequence>
<dbReference type="GO" id="GO:0009267">
    <property type="term" value="P:cellular response to starvation"/>
    <property type="evidence" value="ECO:0007669"/>
    <property type="project" value="TreeGrafter"/>
</dbReference>
<dbReference type="InterPro" id="IPR015943">
    <property type="entry name" value="WD40/YVTN_repeat-like_dom_sf"/>
</dbReference>
<feature type="domain" description="RING-type" evidence="11">
    <location>
        <begin position="1316"/>
        <end position="1375"/>
    </location>
</feature>
<dbReference type="InterPro" id="IPR057779">
    <property type="entry name" value="Znf_RING_Vps41"/>
</dbReference>
<comment type="function">
    <text evidence="7">Required for vacuolar assembly and vacuolar traffic.</text>
</comment>
<name>A0A8S9S8Q8_BRACR</name>
<dbReference type="PANTHER" id="PTHR12616:SF1">
    <property type="entry name" value="VACUOLAR PROTEIN SORTING-ASSOCIATED PROTEIN 41 HOMOLOG"/>
    <property type="match status" value="1"/>
</dbReference>
<keyword evidence="2" id="KW-0813">Transport</keyword>
<dbReference type="EMBL" id="QGKX02000088">
    <property type="protein sequence ID" value="KAF3589173.1"/>
    <property type="molecule type" value="Genomic_DNA"/>
</dbReference>
<feature type="repeat" description="CHCR" evidence="9">
    <location>
        <begin position="626"/>
        <end position="773"/>
    </location>
</feature>
<keyword evidence="3 8" id="KW-0853">WD repeat</keyword>
<dbReference type="CDD" id="cd16687">
    <property type="entry name" value="RING-H2_Vps8"/>
    <property type="match status" value="2"/>
</dbReference>
<feature type="region of interest" description="Disordered" evidence="10">
    <location>
        <begin position="936"/>
        <end position="965"/>
    </location>
</feature>
<dbReference type="GO" id="GO:0005770">
    <property type="term" value="C:late endosome"/>
    <property type="evidence" value="ECO:0007669"/>
    <property type="project" value="TreeGrafter"/>
</dbReference>
<dbReference type="SUPFAM" id="SSF50978">
    <property type="entry name" value="WD40 repeat-like"/>
    <property type="match status" value="1"/>
</dbReference>
<dbReference type="GO" id="GO:0034058">
    <property type="term" value="P:endosomal vesicle fusion"/>
    <property type="evidence" value="ECO:0007669"/>
    <property type="project" value="TreeGrafter"/>
</dbReference>
<dbReference type="InterPro" id="IPR001680">
    <property type="entry name" value="WD40_rpt"/>
</dbReference>
<evidence type="ECO:0000256" key="6">
    <source>
        <dbReference type="ARBA" id="ARBA00029538"/>
    </source>
</evidence>
<evidence type="ECO:0000256" key="3">
    <source>
        <dbReference type="ARBA" id="ARBA00022574"/>
    </source>
</evidence>
<dbReference type="Pfam" id="PF23555">
    <property type="entry name" value="zf-RING_Vps41"/>
    <property type="match status" value="2"/>
</dbReference>
<dbReference type="GO" id="GO:0006623">
    <property type="term" value="P:protein targeting to vacuole"/>
    <property type="evidence" value="ECO:0007669"/>
    <property type="project" value="InterPro"/>
</dbReference>
<dbReference type="GO" id="GO:0016236">
    <property type="term" value="P:macroautophagy"/>
    <property type="evidence" value="ECO:0007669"/>
    <property type="project" value="TreeGrafter"/>
</dbReference>
<organism evidence="12 13">
    <name type="scientific">Brassica cretica</name>
    <name type="common">Mustard</name>
    <dbReference type="NCBI Taxonomy" id="69181"/>
    <lineage>
        <taxon>Eukaryota</taxon>
        <taxon>Viridiplantae</taxon>
        <taxon>Streptophyta</taxon>
        <taxon>Embryophyta</taxon>
        <taxon>Tracheophyta</taxon>
        <taxon>Spermatophyta</taxon>
        <taxon>Magnoliopsida</taxon>
        <taxon>eudicotyledons</taxon>
        <taxon>Gunneridae</taxon>
        <taxon>Pentapetalae</taxon>
        <taxon>rosids</taxon>
        <taxon>malvids</taxon>
        <taxon>Brassicales</taxon>
        <taxon>Brassicaceae</taxon>
        <taxon>Brassiceae</taxon>
        <taxon>Brassica</taxon>
    </lineage>
</organism>
<dbReference type="InterPro" id="IPR000547">
    <property type="entry name" value="Clathrin_H-chain/VPS_repeat"/>
</dbReference>
<evidence type="ECO:0000256" key="1">
    <source>
        <dbReference type="ARBA" id="ARBA00009582"/>
    </source>
</evidence>
<dbReference type="FunFam" id="2.130.10.10:FF:000554">
    <property type="entry name" value="Vacuolar protein sorting-associated protein 41 homolog"/>
    <property type="match status" value="1"/>
</dbReference>
<dbReference type="GO" id="GO:0030897">
    <property type="term" value="C:HOPS complex"/>
    <property type="evidence" value="ECO:0007669"/>
    <property type="project" value="TreeGrafter"/>
</dbReference>
<dbReference type="Pfam" id="PF23556">
    <property type="entry name" value="TPR_Vps41"/>
    <property type="match status" value="2"/>
</dbReference>
<evidence type="ECO:0000313" key="13">
    <source>
        <dbReference type="Proteomes" id="UP000712600"/>
    </source>
</evidence>
<comment type="caution">
    <text evidence="12">The sequence shown here is derived from an EMBL/GenBank/DDBJ whole genome shotgun (WGS) entry which is preliminary data.</text>
</comment>
<evidence type="ECO:0000256" key="9">
    <source>
        <dbReference type="PROSITE-ProRule" id="PRU01006"/>
    </source>
</evidence>
<dbReference type="SMART" id="SM00320">
    <property type="entry name" value="WD40"/>
    <property type="match status" value="3"/>
</dbReference>
<dbReference type="InterPro" id="IPR045111">
    <property type="entry name" value="Vps41/Vps8"/>
</dbReference>
<feature type="region of interest" description="Disordered" evidence="10">
    <location>
        <begin position="1356"/>
        <end position="1391"/>
    </location>
</feature>
<dbReference type="SMART" id="SM00184">
    <property type="entry name" value="RING"/>
    <property type="match status" value="2"/>
</dbReference>
<feature type="compositionally biased region" description="Acidic residues" evidence="10">
    <location>
        <begin position="10"/>
        <end position="38"/>
    </location>
</feature>
<evidence type="ECO:0000313" key="12">
    <source>
        <dbReference type="EMBL" id="KAF3589173.1"/>
    </source>
</evidence>
<comment type="similarity">
    <text evidence="1">Belongs to the VPS41 family.</text>
</comment>
<evidence type="ECO:0000256" key="5">
    <source>
        <dbReference type="ARBA" id="ARBA00022927"/>
    </source>
</evidence>
<keyword evidence="4" id="KW-0677">Repeat</keyword>
<accession>A0A8S9S8Q8</accession>
<proteinExistence type="inferred from homology"/>
<keyword evidence="5" id="KW-0653">Protein transport</keyword>
<dbReference type="InterPro" id="IPR036322">
    <property type="entry name" value="WD40_repeat_dom_sf"/>
</dbReference>
<evidence type="ECO:0000256" key="2">
    <source>
        <dbReference type="ARBA" id="ARBA00022448"/>
    </source>
</evidence>
<feature type="domain" description="RING-type" evidence="11">
    <location>
        <begin position="891"/>
        <end position="975"/>
    </location>
</feature>
<dbReference type="Pfam" id="PF23411">
    <property type="entry name" value="Beta-prop_Vps41"/>
    <property type="match status" value="1"/>
</dbReference>
<evidence type="ECO:0000259" key="11">
    <source>
        <dbReference type="SMART" id="SM00184"/>
    </source>
</evidence>
<feature type="region of interest" description="Disordered" evidence="10">
    <location>
        <begin position="1"/>
        <end position="41"/>
    </location>
</feature>
<evidence type="ECO:0000256" key="4">
    <source>
        <dbReference type="ARBA" id="ARBA00022737"/>
    </source>
</evidence>
<feature type="region of interest" description="Disordered" evidence="10">
    <location>
        <begin position="1273"/>
        <end position="1292"/>
    </location>
</feature>
<feature type="repeat" description="WD" evidence="8">
    <location>
        <begin position="105"/>
        <end position="135"/>
    </location>
</feature>
<evidence type="ECO:0000256" key="10">
    <source>
        <dbReference type="SAM" id="MobiDB-lite"/>
    </source>
</evidence>
<reference evidence="12" key="1">
    <citation type="submission" date="2019-12" db="EMBL/GenBank/DDBJ databases">
        <title>Genome sequencing and annotation of Brassica cretica.</title>
        <authorList>
            <person name="Studholme D.J."/>
            <person name="Sarris P."/>
        </authorList>
    </citation>
    <scope>NUCLEOTIDE SEQUENCE</scope>
    <source>
        <strain evidence="12">PFS-109/04</strain>
        <tissue evidence="12">Leaf</tissue>
    </source>
</reference>
<dbReference type="PROSITE" id="PS50236">
    <property type="entry name" value="CHCR"/>
    <property type="match status" value="2"/>
</dbReference>
<dbReference type="InterPro" id="IPR011990">
    <property type="entry name" value="TPR-like_helical_dom_sf"/>
</dbReference>
<dbReference type="Proteomes" id="UP000712600">
    <property type="component" value="Unassembled WGS sequence"/>
</dbReference>
<dbReference type="PANTHER" id="PTHR12616">
    <property type="entry name" value="VACUOLAR PROTEIN SORTING VPS41"/>
    <property type="match status" value="1"/>
</dbReference>
<evidence type="ECO:0000256" key="7">
    <source>
        <dbReference type="ARBA" id="ARBA00059029"/>
    </source>
</evidence>